<dbReference type="InterPro" id="IPR016169">
    <property type="entry name" value="FAD-bd_PCMH_sub2"/>
</dbReference>
<dbReference type="PANTHER" id="PTHR42934">
    <property type="entry name" value="GLYCOLATE OXIDASE SUBUNIT GLCD"/>
    <property type="match status" value="1"/>
</dbReference>
<dbReference type="NCBIfam" id="NF008408">
    <property type="entry name" value="PRK11230.1"/>
    <property type="match status" value="1"/>
</dbReference>
<protein>
    <submittedName>
        <fullName evidence="6">Glycolate oxidase subunit GlcD</fullName>
        <ecNumber evidence="6">1.1.99.14</ecNumber>
    </submittedName>
</protein>
<name>A0A4Y8MIV4_9BURK</name>
<dbReference type="InterPro" id="IPR016164">
    <property type="entry name" value="FAD-linked_Oxase-like_C"/>
</dbReference>
<evidence type="ECO:0000256" key="4">
    <source>
        <dbReference type="ARBA" id="ARBA00023002"/>
    </source>
</evidence>
<dbReference type="Proteomes" id="UP000297385">
    <property type="component" value="Unassembled WGS sequence"/>
</dbReference>
<dbReference type="Gene3D" id="1.10.45.10">
    <property type="entry name" value="Vanillyl-alcohol Oxidase, Chain A, domain 4"/>
    <property type="match status" value="1"/>
</dbReference>
<dbReference type="EC" id="1.1.99.14" evidence="6"/>
<gene>
    <name evidence="6" type="primary">glcD</name>
    <name evidence="6" type="ORF">E2553_38410</name>
</gene>
<dbReference type="RefSeq" id="WP_134465894.1">
    <property type="nucleotide sequence ID" value="NZ_JBHMFL010000022.1"/>
</dbReference>
<dbReference type="GeneID" id="97309356"/>
<dbReference type="Pfam" id="PF01565">
    <property type="entry name" value="FAD_binding_4"/>
    <property type="match status" value="1"/>
</dbReference>
<dbReference type="PROSITE" id="PS51387">
    <property type="entry name" value="FAD_PCMH"/>
    <property type="match status" value="1"/>
</dbReference>
<dbReference type="Gene3D" id="3.30.43.10">
    <property type="entry name" value="Uridine Diphospho-n-acetylenolpyruvylglucosamine Reductase, domain 2"/>
    <property type="match status" value="1"/>
</dbReference>
<evidence type="ECO:0000259" key="5">
    <source>
        <dbReference type="PROSITE" id="PS51387"/>
    </source>
</evidence>
<dbReference type="Gene3D" id="3.30.70.2190">
    <property type="match status" value="1"/>
</dbReference>
<dbReference type="InterPro" id="IPR016171">
    <property type="entry name" value="Vanillyl_alc_oxidase_C-sub2"/>
</dbReference>
<proteinExistence type="predicted"/>
<dbReference type="Pfam" id="PF02913">
    <property type="entry name" value="FAD-oxidase_C"/>
    <property type="match status" value="1"/>
</dbReference>
<sequence length="499" mass="53248">MTYAYDEHVDGPLLTHDKATIVRELQGLMPALKLLHATEDLRPFECDGLSAYRITPMLVALPVSFDEVEAILRYANERGVPVVARGAGTGLSGGALPLEKGILLVMSRFNRILAIDPEAGTARVQPGVRNLAISQAAAPHGLYYAPDPSSQIACSIGGNVAENAGGVHCLKYGLTVHNILSVDIVTIEGDRLTLGAEALDSPGFDLLALITGSEGMLGVVTEVTVKLLTKPQSAKVLLASFDDIEKAGDAVAGIIGAGVIPGGLEMMDNLAIRAAEDFIHAGYPVEAEALLLCEVDGAESDVAEDCERVASLLRDAGATDIRLAADEAERQRFWAGRKNAFPAVGRISPDYYCMDGTIPRRELSRVLRGIAHLSVQYGLRVANVFHAGDGNMHPLILFDANTPGETERAEAIGARILELCVEVGGSITGEHGVGREKINQMCAQFNSDELTFFHALKSAFDPSGMLNPGKNVPTLHRCAEFGSMHIHHGALPHPELERF</sequence>
<dbReference type="InterPro" id="IPR004113">
    <property type="entry name" value="FAD-bd_oxidored_4_C"/>
</dbReference>
<dbReference type="PANTHER" id="PTHR42934:SF1">
    <property type="entry name" value="GLYCOLATE OXIDASE SUBUNIT GLCD"/>
    <property type="match status" value="1"/>
</dbReference>
<dbReference type="Gene3D" id="3.30.70.2740">
    <property type="match status" value="1"/>
</dbReference>
<comment type="cofactor">
    <cofactor evidence="1">
        <name>FAD</name>
        <dbReference type="ChEBI" id="CHEBI:57692"/>
    </cofactor>
</comment>
<dbReference type="InterPro" id="IPR036318">
    <property type="entry name" value="FAD-bd_PCMH-like_sf"/>
</dbReference>
<dbReference type="GO" id="GO:0071949">
    <property type="term" value="F:FAD binding"/>
    <property type="evidence" value="ECO:0007669"/>
    <property type="project" value="InterPro"/>
</dbReference>
<evidence type="ECO:0000313" key="6">
    <source>
        <dbReference type="EMBL" id="TFE37365.1"/>
    </source>
</evidence>
<dbReference type="SUPFAM" id="SSF55103">
    <property type="entry name" value="FAD-linked oxidases, C-terminal domain"/>
    <property type="match status" value="1"/>
</dbReference>
<evidence type="ECO:0000256" key="2">
    <source>
        <dbReference type="ARBA" id="ARBA00022630"/>
    </source>
</evidence>
<dbReference type="InterPro" id="IPR051914">
    <property type="entry name" value="FAD-linked_OxidoTrans_Type4"/>
</dbReference>
<organism evidence="6 7">
    <name type="scientific">Paraburkholderia dipogonis</name>
    <dbReference type="NCBI Taxonomy" id="1211383"/>
    <lineage>
        <taxon>Bacteria</taxon>
        <taxon>Pseudomonadati</taxon>
        <taxon>Pseudomonadota</taxon>
        <taxon>Betaproteobacteria</taxon>
        <taxon>Burkholderiales</taxon>
        <taxon>Burkholderiaceae</taxon>
        <taxon>Paraburkholderia</taxon>
    </lineage>
</organism>
<dbReference type="InterPro" id="IPR006094">
    <property type="entry name" value="Oxid_FAD_bind_N"/>
</dbReference>
<keyword evidence="2" id="KW-0285">Flavoprotein</keyword>
<evidence type="ECO:0000256" key="3">
    <source>
        <dbReference type="ARBA" id="ARBA00022827"/>
    </source>
</evidence>
<evidence type="ECO:0000256" key="1">
    <source>
        <dbReference type="ARBA" id="ARBA00001974"/>
    </source>
</evidence>
<dbReference type="InterPro" id="IPR016166">
    <property type="entry name" value="FAD-bd_PCMH"/>
</dbReference>
<dbReference type="EMBL" id="SNVI01000005">
    <property type="protein sequence ID" value="TFE37365.1"/>
    <property type="molecule type" value="Genomic_DNA"/>
</dbReference>
<dbReference type="SUPFAM" id="SSF56176">
    <property type="entry name" value="FAD-binding/transporter-associated domain-like"/>
    <property type="match status" value="1"/>
</dbReference>
<dbReference type="AlphaFoldDB" id="A0A4Y8MIV4"/>
<feature type="domain" description="FAD-binding PCMH-type" evidence="5">
    <location>
        <begin position="52"/>
        <end position="230"/>
    </location>
</feature>
<keyword evidence="3" id="KW-0274">FAD</keyword>
<dbReference type="Gene3D" id="3.30.465.10">
    <property type="match status" value="1"/>
</dbReference>
<keyword evidence="4 6" id="KW-0560">Oxidoreductase</keyword>
<evidence type="ECO:0000313" key="7">
    <source>
        <dbReference type="Proteomes" id="UP000297385"/>
    </source>
</evidence>
<comment type="caution">
    <text evidence="6">The sequence shown here is derived from an EMBL/GenBank/DDBJ whole genome shotgun (WGS) entry which is preliminary data.</text>
</comment>
<dbReference type="InterPro" id="IPR016167">
    <property type="entry name" value="FAD-bd_PCMH_sub1"/>
</dbReference>
<accession>A0A4Y8MIV4</accession>
<dbReference type="GO" id="GO:0019154">
    <property type="term" value="F:glycolate dehydrogenase activity"/>
    <property type="evidence" value="ECO:0007669"/>
    <property type="project" value="UniProtKB-EC"/>
</dbReference>
<reference evidence="6 7" key="1">
    <citation type="submission" date="2019-03" db="EMBL/GenBank/DDBJ databases">
        <title>Complete Genome Sequence of Paraburkholderia dipogonis ICMP 19430T, a Nitrogen-fixing Symbiont of the South African Invasive Legume Dipogon lignosus in New Zealand.</title>
        <authorList>
            <person name="De Meyer S.E."/>
        </authorList>
    </citation>
    <scope>NUCLEOTIDE SEQUENCE [LARGE SCALE GENOMIC DNA]</scope>
    <source>
        <strain evidence="6 7">ICMP 19430</strain>
    </source>
</reference>